<feature type="transmembrane region" description="Helical" evidence="9">
    <location>
        <begin position="331"/>
        <end position="351"/>
    </location>
</feature>
<keyword evidence="7 9" id="KW-1133">Transmembrane helix</keyword>
<evidence type="ECO:0000256" key="4">
    <source>
        <dbReference type="ARBA" id="ARBA00022475"/>
    </source>
</evidence>
<feature type="transmembrane region" description="Helical" evidence="9">
    <location>
        <begin position="12"/>
        <end position="32"/>
    </location>
</feature>
<keyword evidence="4" id="KW-1003">Cell membrane</keyword>
<dbReference type="InterPro" id="IPR005495">
    <property type="entry name" value="LptG/LptF_permease"/>
</dbReference>
<dbReference type="AlphaFoldDB" id="A0A7Y8GU21"/>
<dbReference type="Pfam" id="PF03739">
    <property type="entry name" value="LptF_LptG"/>
    <property type="match status" value="1"/>
</dbReference>
<evidence type="ECO:0000256" key="7">
    <source>
        <dbReference type="ARBA" id="ARBA00022989"/>
    </source>
</evidence>
<dbReference type="PANTHER" id="PTHR33529:SF7">
    <property type="entry name" value="LIPOPOLYSACCHARIDE EXPORT SYSTEM PERMEASE PROTEIN LPTF"/>
    <property type="match status" value="1"/>
</dbReference>
<dbReference type="NCBIfam" id="TIGR04407">
    <property type="entry name" value="LptF_YjgP"/>
    <property type="match status" value="1"/>
</dbReference>
<evidence type="ECO:0000256" key="1">
    <source>
        <dbReference type="ARBA" id="ARBA00004429"/>
    </source>
</evidence>
<dbReference type="InterPro" id="IPR030922">
    <property type="entry name" value="LptF"/>
</dbReference>
<comment type="subcellular location">
    <subcellularLocation>
        <location evidence="1">Cell inner membrane</location>
        <topology evidence="1">Multi-pass membrane protein</topology>
    </subcellularLocation>
</comment>
<dbReference type="Proteomes" id="UP000545507">
    <property type="component" value="Unassembled WGS sequence"/>
</dbReference>
<evidence type="ECO:0000256" key="8">
    <source>
        <dbReference type="ARBA" id="ARBA00023136"/>
    </source>
</evidence>
<evidence type="ECO:0000256" key="3">
    <source>
        <dbReference type="ARBA" id="ARBA00022448"/>
    </source>
</evidence>
<evidence type="ECO:0000313" key="11">
    <source>
        <dbReference type="Proteomes" id="UP000545507"/>
    </source>
</evidence>
<feature type="transmembrane region" description="Helical" evidence="9">
    <location>
        <begin position="52"/>
        <end position="77"/>
    </location>
</feature>
<keyword evidence="11" id="KW-1185">Reference proteome</keyword>
<evidence type="ECO:0000313" key="10">
    <source>
        <dbReference type="EMBL" id="NWF44860.1"/>
    </source>
</evidence>
<sequence length="379" mass="42124">MLFHSSLRTELARSFGATLVVLLTIVLTMLLIRTLGLASKGSVNPEEIMLVLGYTVLGYTQTILTLALFIAIVSTLARMYRDSEMIIWFSSGRSLAGFLGPVMRFSWPVLLVISVMVFFVWPWANQQTADLRDRFASRGDLQRIAPGQFQESSSGRRVFFIDKDTADGTEGRNVFISSIEKNGTETVTTANSGRIEQIGDQSYLMLRNGQRLEAEVQTPTKPGRIKVSEFEEYGALIGATTPRTRSSQALKARSTWALMTEPSAANQGELGWRIGIVLTALNLVLLAVATTVSNPRAGRSGNLMFTLFAFILYFNFLNIGQRWVGSGQLSLSSLLLMLHGSVFLICTVWLIKRQRNVSLRGWLQRRLRSEPVEKIGQTA</sequence>
<keyword evidence="5" id="KW-0997">Cell inner membrane</keyword>
<feature type="transmembrane region" description="Helical" evidence="9">
    <location>
        <begin position="270"/>
        <end position="289"/>
    </location>
</feature>
<dbReference type="GO" id="GO:0055085">
    <property type="term" value="P:transmembrane transport"/>
    <property type="evidence" value="ECO:0007669"/>
    <property type="project" value="InterPro"/>
</dbReference>
<dbReference type="PANTHER" id="PTHR33529">
    <property type="entry name" value="SLR0882 PROTEIN-RELATED"/>
    <property type="match status" value="1"/>
</dbReference>
<keyword evidence="6 9" id="KW-0812">Transmembrane</keyword>
<reference evidence="10 11" key="1">
    <citation type="submission" date="2019-09" db="EMBL/GenBank/DDBJ databases">
        <title>Hydrogenophaga aromatica sp. nov., isolated from a para-xylene-degrading enrichment culture.</title>
        <authorList>
            <person name="Tancsics A."/>
            <person name="Banerjee S."/>
        </authorList>
    </citation>
    <scope>NUCLEOTIDE SEQUENCE [LARGE SCALE GENOMIC DNA]</scope>
    <source>
        <strain evidence="10 11">D2P1</strain>
    </source>
</reference>
<gene>
    <name evidence="10" type="primary">lptF</name>
    <name evidence="10" type="ORF">F3K02_06285</name>
</gene>
<dbReference type="GO" id="GO:0043190">
    <property type="term" value="C:ATP-binding cassette (ABC) transporter complex"/>
    <property type="evidence" value="ECO:0007669"/>
    <property type="project" value="InterPro"/>
</dbReference>
<keyword evidence="8 9" id="KW-0472">Membrane</keyword>
<evidence type="ECO:0000256" key="2">
    <source>
        <dbReference type="ARBA" id="ARBA00014213"/>
    </source>
</evidence>
<evidence type="ECO:0000256" key="5">
    <source>
        <dbReference type="ARBA" id="ARBA00022519"/>
    </source>
</evidence>
<protein>
    <recommendedName>
        <fullName evidence="2">Lipopolysaccharide export system permease protein LptF</fullName>
    </recommendedName>
</protein>
<evidence type="ECO:0000256" key="9">
    <source>
        <dbReference type="SAM" id="Phobius"/>
    </source>
</evidence>
<evidence type="ECO:0000256" key="6">
    <source>
        <dbReference type="ARBA" id="ARBA00022692"/>
    </source>
</evidence>
<keyword evidence="3" id="KW-0813">Transport</keyword>
<feature type="transmembrane region" description="Helical" evidence="9">
    <location>
        <begin position="98"/>
        <end position="124"/>
    </location>
</feature>
<comment type="caution">
    <text evidence="10">The sequence shown here is derived from an EMBL/GenBank/DDBJ whole genome shotgun (WGS) entry which is preliminary data.</text>
</comment>
<organism evidence="10 11">
    <name type="scientific">Hydrogenophaga aromaticivorans</name>
    <dbReference type="NCBI Taxonomy" id="2610898"/>
    <lineage>
        <taxon>Bacteria</taxon>
        <taxon>Pseudomonadati</taxon>
        <taxon>Pseudomonadota</taxon>
        <taxon>Betaproteobacteria</taxon>
        <taxon>Burkholderiales</taxon>
        <taxon>Comamonadaceae</taxon>
        <taxon>Hydrogenophaga</taxon>
    </lineage>
</organism>
<dbReference type="RefSeq" id="WP_177134420.1">
    <property type="nucleotide sequence ID" value="NZ_JAGPWB010000012.1"/>
</dbReference>
<dbReference type="EMBL" id="VYGV01000006">
    <property type="protein sequence ID" value="NWF44860.1"/>
    <property type="molecule type" value="Genomic_DNA"/>
</dbReference>
<accession>A0A7Y8GU21</accession>
<name>A0A7Y8GU21_9BURK</name>
<feature type="transmembrane region" description="Helical" evidence="9">
    <location>
        <begin position="301"/>
        <end position="319"/>
    </location>
</feature>
<dbReference type="GO" id="GO:0015920">
    <property type="term" value="P:lipopolysaccharide transport"/>
    <property type="evidence" value="ECO:0007669"/>
    <property type="project" value="TreeGrafter"/>
</dbReference>
<proteinExistence type="predicted"/>